<reference evidence="2 3" key="1">
    <citation type="submission" date="2018-05" db="EMBL/GenBank/DDBJ databases">
        <title>Spiribacter halobius sp. nov., a moderately halophilic bacterium isolated from marine solar saltern.</title>
        <authorList>
            <person name="Zheng W.-S."/>
            <person name="Lu D.-C."/>
            <person name="Du Z.-J."/>
        </authorList>
    </citation>
    <scope>NUCLEOTIDE SEQUENCE [LARGE SCALE GENOMIC DNA]</scope>
    <source>
        <strain evidence="2 3">E85</strain>
    </source>
</reference>
<evidence type="ECO:0008006" key="4">
    <source>
        <dbReference type="Google" id="ProtNLM"/>
    </source>
</evidence>
<dbReference type="PANTHER" id="PTHR33677">
    <property type="entry name" value="TRANSCRIPTIONAL REPRESSOR FRMR-RELATED"/>
    <property type="match status" value="1"/>
</dbReference>
<comment type="caution">
    <text evidence="2">The sequence shown here is derived from an EMBL/GenBank/DDBJ whole genome shotgun (WGS) entry which is preliminary data.</text>
</comment>
<dbReference type="EMBL" id="QFFI01000041">
    <property type="protein sequence ID" value="PWG61281.1"/>
    <property type="molecule type" value="Genomic_DNA"/>
</dbReference>
<evidence type="ECO:0000256" key="1">
    <source>
        <dbReference type="ARBA" id="ARBA00005260"/>
    </source>
</evidence>
<name>A0A2U2MWQ0_9GAMM</name>
<dbReference type="InterPro" id="IPR003735">
    <property type="entry name" value="Metal_Tscrpt_repr"/>
</dbReference>
<dbReference type="GO" id="GO:0003677">
    <property type="term" value="F:DNA binding"/>
    <property type="evidence" value="ECO:0007669"/>
    <property type="project" value="InterPro"/>
</dbReference>
<dbReference type="PANTHER" id="PTHR33677:SF5">
    <property type="entry name" value="TRANSCRIPTIONAL REPRESSOR FRMR"/>
    <property type="match status" value="1"/>
</dbReference>
<evidence type="ECO:0000313" key="3">
    <source>
        <dbReference type="Proteomes" id="UP000245474"/>
    </source>
</evidence>
<organism evidence="2 3">
    <name type="scientific">Sediminicurvatus halobius</name>
    <dbReference type="NCBI Taxonomy" id="2182432"/>
    <lineage>
        <taxon>Bacteria</taxon>
        <taxon>Pseudomonadati</taxon>
        <taxon>Pseudomonadota</taxon>
        <taxon>Gammaproteobacteria</taxon>
        <taxon>Chromatiales</taxon>
        <taxon>Ectothiorhodospiraceae</taxon>
        <taxon>Sediminicurvatus</taxon>
    </lineage>
</organism>
<dbReference type="GO" id="GO:0046872">
    <property type="term" value="F:metal ion binding"/>
    <property type="evidence" value="ECO:0007669"/>
    <property type="project" value="InterPro"/>
</dbReference>
<comment type="similarity">
    <text evidence="1">Belongs to the FrmR/RcnR family.</text>
</comment>
<protein>
    <recommendedName>
        <fullName evidence="4">Transcriptional regulator</fullName>
    </recommendedName>
</protein>
<accession>A0A2U2MWQ0</accession>
<evidence type="ECO:0000313" key="2">
    <source>
        <dbReference type="EMBL" id="PWG61281.1"/>
    </source>
</evidence>
<dbReference type="Gene3D" id="1.20.58.1000">
    <property type="entry name" value="Metal-sensitive repressor, helix protomer"/>
    <property type="match status" value="1"/>
</dbReference>
<dbReference type="InterPro" id="IPR038390">
    <property type="entry name" value="Metal_Tscrpt_repr_sf"/>
</dbReference>
<proteinExistence type="inferred from homology"/>
<keyword evidence="3" id="KW-1185">Reference proteome</keyword>
<sequence length="94" mass="10824">MEDSLPARRRKRQRALLARLSRIEGQLRGVRRMIDEDSECEAVAQQLAASRKALDRAFYEMIACAMEVEALPEDSSEETRERLEALTRLLARYG</sequence>
<dbReference type="Pfam" id="PF02583">
    <property type="entry name" value="Trns_repr_metal"/>
    <property type="match status" value="1"/>
</dbReference>
<dbReference type="GO" id="GO:0045892">
    <property type="term" value="P:negative regulation of DNA-templated transcription"/>
    <property type="evidence" value="ECO:0007669"/>
    <property type="project" value="UniProtKB-ARBA"/>
</dbReference>
<dbReference type="Proteomes" id="UP000245474">
    <property type="component" value="Unassembled WGS sequence"/>
</dbReference>
<dbReference type="AlphaFoldDB" id="A0A2U2MWQ0"/>
<dbReference type="OrthoDB" id="9806052at2"/>
<gene>
    <name evidence="2" type="ORF">DEM34_17310</name>
</gene>